<accession>A0A6J4U4G1</accession>
<dbReference type="GO" id="GO:0009039">
    <property type="term" value="F:urease activity"/>
    <property type="evidence" value="ECO:0007669"/>
    <property type="project" value="UniProtKB-EC"/>
</dbReference>
<dbReference type="PANTHER" id="PTHR31143:SF2">
    <property type="entry name" value="FR47-LIKE DOMAIN-CONTAINING PROTEIN-RELATED"/>
    <property type="match status" value="1"/>
</dbReference>
<dbReference type="EC" id="3.5.1.5" evidence="4"/>
<dbReference type="PROSITE" id="PS51186">
    <property type="entry name" value="GNAT"/>
    <property type="match status" value="1"/>
</dbReference>
<dbReference type="AlphaFoldDB" id="A0A6J4U4G1"/>
<evidence type="ECO:0000256" key="1">
    <source>
        <dbReference type="ARBA" id="ARBA00022801"/>
    </source>
</evidence>
<evidence type="ECO:0000259" key="3">
    <source>
        <dbReference type="PROSITE" id="PS51186"/>
    </source>
</evidence>
<dbReference type="InterPro" id="IPR016181">
    <property type="entry name" value="Acyl_CoA_acyltransferase"/>
</dbReference>
<dbReference type="PANTHER" id="PTHR31143">
    <property type="match status" value="1"/>
</dbReference>
<dbReference type="Gene3D" id="3.30.280.10">
    <property type="entry name" value="Urease, gamma-like subunit"/>
    <property type="match status" value="1"/>
</dbReference>
<feature type="compositionally biased region" description="Basic and acidic residues" evidence="2">
    <location>
        <begin position="114"/>
        <end position="128"/>
    </location>
</feature>
<keyword evidence="1 4" id="KW-0378">Hydrolase</keyword>
<dbReference type="EMBL" id="CADCWE010000114">
    <property type="protein sequence ID" value="CAA9540137.1"/>
    <property type="molecule type" value="Genomic_DNA"/>
</dbReference>
<dbReference type="Pfam" id="PF00547">
    <property type="entry name" value="Urease_gamma"/>
    <property type="match status" value="1"/>
</dbReference>
<dbReference type="Pfam" id="PF12746">
    <property type="entry name" value="GNAT_acetyltran"/>
    <property type="match status" value="1"/>
</dbReference>
<organism evidence="4">
    <name type="scientific">uncultured Thermomicrobiales bacterium</name>
    <dbReference type="NCBI Taxonomy" id="1645740"/>
    <lineage>
        <taxon>Bacteria</taxon>
        <taxon>Pseudomonadati</taxon>
        <taxon>Thermomicrobiota</taxon>
        <taxon>Thermomicrobia</taxon>
        <taxon>Thermomicrobiales</taxon>
        <taxon>environmental samples</taxon>
    </lineage>
</organism>
<protein>
    <submittedName>
        <fullName evidence="4">Urease gamma subunit</fullName>
        <ecNumber evidence="4">3.5.1.5</ecNumber>
    </submittedName>
</protein>
<dbReference type="GO" id="GO:0043419">
    <property type="term" value="P:urea catabolic process"/>
    <property type="evidence" value="ECO:0007669"/>
    <property type="project" value="InterPro"/>
</dbReference>
<feature type="region of interest" description="Disordered" evidence="2">
    <location>
        <begin position="94"/>
        <end position="138"/>
    </location>
</feature>
<dbReference type="InterPro" id="IPR002026">
    <property type="entry name" value="Urease_gamma/gamma-beta_su"/>
</dbReference>
<sequence>MHLSPHEQDKLLVFLAGQFSRARRALGSKLNYPEAMAMLAPEITEGARADRFVAAPQNVRFPRQRQAVGPRTGGRGAAGAVVVLVSIWKRDNPERDSVRANPAPRPNGHPSLVTRERGGAQRRGEGLPHWRRPMTSLPTVHELPPERFDRARALFAGATYDAVYADAVFQGIHDGRLFVDDPERPTAALLCRTYEFYLAGETDGDGPAALRRFVRDAPAEPGVFAGFYVYVGLTDAWDRALRADHGPLLAPIARRGFRFDPAAGAALLASWRDRLPAGTRVVPVDRALAERIDAELREGIATFWGGYDRYLERGFGFCTLVGEDEALGGVCVAIAVSSREANLGVVTAEPFRRRGHATAACAAVIEAGIARGLVATWDCDAANAASAALAHRLGFRHEQRFTELAPPGRATLVLSTGLWEAANANDPMLGTVWRRTRPG</sequence>
<dbReference type="Gene3D" id="3.40.630.30">
    <property type="match status" value="1"/>
</dbReference>
<dbReference type="SUPFAM" id="SSF54111">
    <property type="entry name" value="Urease, gamma-subunit"/>
    <property type="match status" value="1"/>
</dbReference>
<proteinExistence type="predicted"/>
<evidence type="ECO:0000256" key="2">
    <source>
        <dbReference type="SAM" id="MobiDB-lite"/>
    </source>
</evidence>
<gene>
    <name evidence="4" type="ORF">AVDCRST_MAG73-1848</name>
</gene>
<dbReference type="InterPro" id="IPR027365">
    <property type="entry name" value="GNAT_acetyltra_YdfB-like"/>
</dbReference>
<dbReference type="InterPro" id="IPR000182">
    <property type="entry name" value="GNAT_dom"/>
</dbReference>
<name>A0A6J4U4G1_9BACT</name>
<dbReference type="GO" id="GO:0016747">
    <property type="term" value="F:acyltransferase activity, transferring groups other than amino-acyl groups"/>
    <property type="evidence" value="ECO:0007669"/>
    <property type="project" value="InterPro"/>
</dbReference>
<feature type="domain" description="N-acetyltransferase" evidence="3">
    <location>
        <begin position="279"/>
        <end position="425"/>
    </location>
</feature>
<reference evidence="4" key="1">
    <citation type="submission" date="2020-02" db="EMBL/GenBank/DDBJ databases">
        <authorList>
            <person name="Meier V. D."/>
        </authorList>
    </citation>
    <scope>NUCLEOTIDE SEQUENCE</scope>
    <source>
        <strain evidence="4">AVDCRST_MAG73</strain>
    </source>
</reference>
<dbReference type="GO" id="GO:0016151">
    <property type="term" value="F:nickel cation binding"/>
    <property type="evidence" value="ECO:0007669"/>
    <property type="project" value="InterPro"/>
</dbReference>
<dbReference type="InterPro" id="IPR036463">
    <property type="entry name" value="Urease_gamma_sf"/>
</dbReference>
<evidence type="ECO:0000313" key="4">
    <source>
        <dbReference type="EMBL" id="CAA9540137.1"/>
    </source>
</evidence>
<dbReference type="SUPFAM" id="SSF55729">
    <property type="entry name" value="Acyl-CoA N-acyltransferases (Nat)"/>
    <property type="match status" value="1"/>
</dbReference>